<proteinExistence type="predicted"/>
<organism evidence="1 2">
    <name type="scientific">candidate division KSB3 bacterium</name>
    <dbReference type="NCBI Taxonomy" id="2044937"/>
    <lineage>
        <taxon>Bacteria</taxon>
        <taxon>candidate division KSB3</taxon>
    </lineage>
</organism>
<gene>
    <name evidence="1" type="ORF">CSB45_14460</name>
</gene>
<protein>
    <submittedName>
        <fullName evidence="1">Uncharacterized protein</fullName>
    </submittedName>
</protein>
<name>A0A2G6E0Z2_9BACT</name>
<reference evidence="1 2" key="1">
    <citation type="submission" date="2017-10" db="EMBL/GenBank/DDBJ databases">
        <title>Novel microbial diversity and functional potential in the marine mammal oral microbiome.</title>
        <authorList>
            <person name="Dudek N.K."/>
            <person name="Sun C.L."/>
            <person name="Burstein D."/>
            <person name="Kantor R.S."/>
            <person name="Aliaga Goltsman D.S."/>
            <person name="Bik E.M."/>
            <person name="Thomas B.C."/>
            <person name="Banfield J.F."/>
            <person name="Relman D.A."/>
        </authorList>
    </citation>
    <scope>NUCLEOTIDE SEQUENCE [LARGE SCALE GENOMIC DNA]</scope>
    <source>
        <strain evidence="1">DOLZORAL124_49_17</strain>
    </source>
</reference>
<dbReference type="EMBL" id="PDPS01000044">
    <property type="protein sequence ID" value="PID55735.1"/>
    <property type="molecule type" value="Genomic_DNA"/>
</dbReference>
<dbReference type="AlphaFoldDB" id="A0A2G6E0Z2"/>
<evidence type="ECO:0000313" key="2">
    <source>
        <dbReference type="Proteomes" id="UP000229740"/>
    </source>
</evidence>
<accession>A0A2G6E0Z2</accession>
<dbReference type="Proteomes" id="UP000229740">
    <property type="component" value="Unassembled WGS sequence"/>
</dbReference>
<sequence length="83" mass="9067">MIARQIAGLFEKHLLIDARGGIPKSNPKDTETQQSCAFDRLRNHAPSTKIRTLAGGRTRCLVIVPEPGGGIHRQRQPLGTAEL</sequence>
<evidence type="ECO:0000313" key="1">
    <source>
        <dbReference type="EMBL" id="PID55735.1"/>
    </source>
</evidence>
<comment type="caution">
    <text evidence="1">The sequence shown here is derived from an EMBL/GenBank/DDBJ whole genome shotgun (WGS) entry which is preliminary data.</text>
</comment>